<dbReference type="InterPro" id="IPR036680">
    <property type="entry name" value="SPOR-like_sf"/>
</dbReference>
<accession>A0ABU7VW80</accession>
<organism evidence="3 4">
    <name type="scientific">Paenibacillus haidiansis</name>
    <dbReference type="NCBI Taxonomy" id="1574488"/>
    <lineage>
        <taxon>Bacteria</taxon>
        <taxon>Bacillati</taxon>
        <taxon>Bacillota</taxon>
        <taxon>Bacilli</taxon>
        <taxon>Bacillales</taxon>
        <taxon>Paenibacillaceae</taxon>
        <taxon>Paenibacillus</taxon>
    </lineage>
</organism>
<keyword evidence="4" id="KW-1185">Reference proteome</keyword>
<keyword evidence="2" id="KW-0472">Membrane</keyword>
<name>A0ABU7VW80_9BACL</name>
<evidence type="ECO:0000256" key="2">
    <source>
        <dbReference type="SAM" id="Phobius"/>
    </source>
</evidence>
<protein>
    <submittedName>
        <fullName evidence="3">SPOR domain-containing protein</fullName>
    </submittedName>
</protein>
<feature type="transmembrane region" description="Helical" evidence="2">
    <location>
        <begin position="133"/>
        <end position="155"/>
    </location>
</feature>
<sequence length="410" mass="44622">MNNAKMTFRFDGQGRQLPRETQPFPASAADRSEVEETPLHETTGFIYNDRYKDPRTVMEQTEQADLAETDTGHYENSHTEANETDPYSAQTYRAVELAAEDWGDPFTDYTGTGGTILPHYTQVRSPRTSWWKVAGSLTGAIVTGALFGFVVLSMFNGQVSVPIPGISMPSQTSPVEPAADIPVLAPVYEEEWADPASGGKTVSIAIPEETYHFLQYGVFSTAQGVQLAQQELQDSGIAAARDTVDEKRVYAGVSTDREQAKLLSSQLKTAGVHLILHEITLPASAEVAFNGDAAQLEAYFAQSSELIGLLSSLSASRLAEVTPQALDADAIAELEQKHQLWTESAAAVRGKQPEPFAAEAVEMEKAMNSAIEAMTEYNKKGAKTLLWEVQDEVMSFIMAEQKMLGANLNG</sequence>
<gene>
    <name evidence="3" type="ORF">V3851_19480</name>
</gene>
<keyword evidence="2" id="KW-0812">Transmembrane</keyword>
<feature type="region of interest" description="Disordered" evidence="1">
    <location>
        <begin position="1"/>
        <end position="35"/>
    </location>
</feature>
<comment type="caution">
    <text evidence="3">The sequence shown here is derived from an EMBL/GenBank/DDBJ whole genome shotgun (WGS) entry which is preliminary data.</text>
</comment>
<keyword evidence="2" id="KW-1133">Transmembrane helix</keyword>
<proteinExistence type="predicted"/>
<evidence type="ECO:0000313" key="4">
    <source>
        <dbReference type="Proteomes" id="UP001306950"/>
    </source>
</evidence>
<dbReference type="RefSeq" id="WP_331848223.1">
    <property type="nucleotide sequence ID" value="NZ_JAZHPZ010000011.1"/>
</dbReference>
<feature type="region of interest" description="Disordered" evidence="1">
    <location>
        <begin position="67"/>
        <end position="86"/>
    </location>
</feature>
<dbReference type="EMBL" id="JAZHPZ010000011">
    <property type="protein sequence ID" value="MEF2968015.1"/>
    <property type="molecule type" value="Genomic_DNA"/>
</dbReference>
<dbReference type="SUPFAM" id="SSF110997">
    <property type="entry name" value="Sporulation related repeat"/>
    <property type="match status" value="1"/>
</dbReference>
<reference evidence="3 4" key="1">
    <citation type="submission" date="2024-02" db="EMBL/GenBank/DDBJ databases">
        <title>A nitrogen-fixing paenibacillus bacterium.</title>
        <authorList>
            <person name="Zhang W.L."/>
            <person name="Chen S.F."/>
        </authorList>
    </citation>
    <scope>NUCLEOTIDE SEQUENCE [LARGE SCALE GENOMIC DNA]</scope>
    <source>
        <strain evidence="3 4">M1</strain>
    </source>
</reference>
<evidence type="ECO:0000256" key="1">
    <source>
        <dbReference type="SAM" id="MobiDB-lite"/>
    </source>
</evidence>
<feature type="compositionally biased region" description="Basic and acidic residues" evidence="1">
    <location>
        <begin position="70"/>
        <end position="81"/>
    </location>
</feature>
<dbReference type="Proteomes" id="UP001306950">
    <property type="component" value="Unassembled WGS sequence"/>
</dbReference>
<evidence type="ECO:0000313" key="3">
    <source>
        <dbReference type="EMBL" id="MEF2968015.1"/>
    </source>
</evidence>